<accession>A0A0F2MKB6</accession>
<evidence type="ECO:0000256" key="1">
    <source>
        <dbReference type="SAM" id="Phobius"/>
    </source>
</evidence>
<evidence type="ECO:0000313" key="3">
    <source>
        <dbReference type="Proteomes" id="UP000033710"/>
    </source>
</evidence>
<keyword evidence="1" id="KW-1133">Transmembrane helix</keyword>
<proteinExistence type="predicted"/>
<organism evidence="2 3">
    <name type="scientific">Sporothrix schenckii 1099-18</name>
    <dbReference type="NCBI Taxonomy" id="1397361"/>
    <lineage>
        <taxon>Eukaryota</taxon>
        <taxon>Fungi</taxon>
        <taxon>Dikarya</taxon>
        <taxon>Ascomycota</taxon>
        <taxon>Pezizomycotina</taxon>
        <taxon>Sordariomycetes</taxon>
        <taxon>Sordariomycetidae</taxon>
        <taxon>Ophiostomatales</taxon>
        <taxon>Ophiostomataceae</taxon>
        <taxon>Sporothrix</taxon>
    </lineage>
</organism>
<reference evidence="2 3" key="2">
    <citation type="journal article" date="2015" name="Eukaryot. Cell">
        <title>Asexual propagation of a virulent clone complex in a human and feline outbreak of sporotrichosis.</title>
        <authorList>
            <person name="Teixeira Mde M."/>
            <person name="Rodrigues A.M."/>
            <person name="Tsui C.K."/>
            <person name="de Almeida L.G."/>
            <person name="Van Diepeningen A.D."/>
            <person name="van den Ende B.G."/>
            <person name="Fernandes G.F."/>
            <person name="Kano R."/>
            <person name="Hamelin R.C."/>
            <person name="Lopes-Bezerra L.M."/>
            <person name="Vasconcelos A.T."/>
            <person name="de Hoog S."/>
            <person name="de Camargo Z.P."/>
            <person name="Felipe M.S."/>
        </authorList>
    </citation>
    <scope>NUCLEOTIDE SEQUENCE [LARGE SCALE GENOMIC DNA]</scope>
    <source>
        <strain evidence="2 3">1099-18</strain>
    </source>
</reference>
<dbReference type="KEGG" id="ssck:SPSK_06811"/>
<comment type="caution">
    <text evidence="2">The sequence shown here is derived from an EMBL/GenBank/DDBJ whole genome shotgun (WGS) entry which is preliminary data.</text>
</comment>
<keyword evidence="1" id="KW-0472">Membrane</keyword>
<name>A0A0F2MKB6_SPOSC</name>
<dbReference type="Proteomes" id="UP000033710">
    <property type="component" value="Unassembled WGS sequence"/>
</dbReference>
<sequence length="75" mass="8385">MVDLAWGWTKQPTDNSCGALISAGRGAALRRQKLQRAMKIPFAIFQCAVMFVFLFLEKDMLSKLSSAPDVVFLTF</sequence>
<feature type="transmembrane region" description="Helical" evidence="1">
    <location>
        <begin position="40"/>
        <end position="56"/>
    </location>
</feature>
<dbReference type="RefSeq" id="XP_016592170.1">
    <property type="nucleotide sequence ID" value="XM_016733503.1"/>
</dbReference>
<keyword evidence="1" id="KW-0812">Transmembrane</keyword>
<dbReference type="GeneID" id="27668780"/>
<gene>
    <name evidence="2" type="ORF">SPSK_06811</name>
</gene>
<evidence type="ECO:0000313" key="2">
    <source>
        <dbReference type="EMBL" id="KJR89494.1"/>
    </source>
</evidence>
<dbReference type="EMBL" id="AXCR01000001">
    <property type="protein sequence ID" value="KJR89494.1"/>
    <property type="molecule type" value="Genomic_DNA"/>
</dbReference>
<dbReference type="VEuPathDB" id="FungiDB:SPSK_06811"/>
<protein>
    <submittedName>
        <fullName evidence="2">Uncharacterized protein</fullName>
    </submittedName>
</protein>
<reference evidence="2 3" key="1">
    <citation type="journal article" date="2014" name="BMC Genomics">
        <title>Comparative genomics of the major fungal agents of human and animal Sporotrichosis: Sporothrix schenckii and Sporothrix brasiliensis.</title>
        <authorList>
            <person name="Teixeira M.M."/>
            <person name="de Almeida L.G."/>
            <person name="Kubitschek-Barreira P."/>
            <person name="Alves F.L."/>
            <person name="Kioshima E.S."/>
            <person name="Abadio A.K."/>
            <person name="Fernandes L."/>
            <person name="Derengowski L.S."/>
            <person name="Ferreira K.S."/>
            <person name="Souza R.C."/>
            <person name="Ruiz J.C."/>
            <person name="de Andrade N.C."/>
            <person name="Paes H.C."/>
            <person name="Nicola A.M."/>
            <person name="Albuquerque P."/>
            <person name="Gerber A.L."/>
            <person name="Martins V.P."/>
            <person name="Peconick L.D."/>
            <person name="Neto A.V."/>
            <person name="Chaucanez C.B."/>
            <person name="Silva P.A."/>
            <person name="Cunha O.L."/>
            <person name="de Oliveira F.F."/>
            <person name="dos Santos T.C."/>
            <person name="Barros A.L."/>
            <person name="Soares M.A."/>
            <person name="de Oliveira L.M."/>
            <person name="Marini M.M."/>
            <person name="Villalobos-Duno H."/>
            <person name="Cunha M.M."/>
            <person name="de Hoog S."/>
            <person name="da Silveira J.F."/>
            <person name="Henrissat B."/>
            <person name="Nino-Vega G.A."/>
            <person name="Cisalpino P.S."/>
            <person name="Mora-Montes H.M."/>
            <person name="Almeida S.R."/>
            <person name="Stajich J.E."/>
            <person name="Lopes-Bezerra L.M."/>
            <person name="Vasconcelos A.T."/>
            <person name="Felipe M.S."/>
        </authorList>
    </citation>
    <scope>NUCLEOTIDE SEQUENCE [LARGE SCALE GENOMIC DNA]</scope>
    <source>
        <strain evidence="2 3">1099-18</strain>
    </source>
</reference>
<dbReference type="AlphaFoldDB" id="A0A0F2MKB6"/>